<dbReference type="InterPro" id="IPR036188">
    <property type="entry name" value="FAD/NAD-bd_sf"/>
</dbReference>
<keyword evidence="4 7" id="KW-0560">Oxidoreductase</keyword>
<dbReference type="AlphaFoldDB" id="A0A7W6JZ96"/>
<dbReference type="GO" id="GO:0071949">
    <property type="term" value="F:FAD binding"/>
    <property type="evidence" value="ECO:0007669"/>
    <property type="project" value="InterPro"/>
</dbReference>
<evidence type="ECO:0000256" key="1">
    <source>
        <dbReference type="ARBA" id="ARBA00001974"/>
    </source>
</evidence>
<dbReference type="RefSeq" id="WP_183789698.1">
    <property type="nucleotide sequence ID" value="NZ_JACIDU010000003.1"/>
</dbReference>
<keyword evidence="8" id="KW-1185">Reference proteome</keyword>
<evidence type="ECO:0000256" key="5">
    <source>
        <dbReference type="ARBA" id="ARBA00023033"/>
    </source>
</evidence>
<dbReference type="SUPFAM" id="SSF54373">
    <property type="entry name" value="FAD-linked reductases, C-terminal domain"/>
    <property type="match status" value="1"/>
</dbReference>
<accession>A0A7W6JZ96</accession>
<dbReference type="InterPro" id="IPR050493">
    <property type="entry name" value="FAD-dep_Monooxygenase_BioMet"/>
</dbReference>
<dbReference type="Gene3D" id="3.50.50.60">
    <property type="entry name" value="FAD/NAD(P)-binding domain"/>
    <property type="match status" value="1"/>
</dbReference>
<feature type="domain" description="FAD-binding" evidence="6">
    <location>
        <begin position="7"/>
        <end position="338"/>
    </location>
</feature>
<name>A0A7W6JZ96_9HYPH</name>
<dbReference type="Pfam" id="PF01494">
    <property type="entry name" value="FAD_binding_3"/>
    <property type="match status" value="1"/>
</dbReference>
<dbReference type="PANTHER" id="PTHR13789:SF318">
    <property type="entry name" value="GERANYLGERANYL DIPHOSPHATE REDUCTASE"/>
    <property type="match status" value="1"/>
</dbReference>
<evidence type="ECO:0000313" key="8">
    <source>
        <dbReference type="Proteomes" id="UP000584824"/>
    </source>
</evidence>
<evidence type="ECO:0000256" key="4">
    <source>
        <dbReference type="ARBA" id="ARBA00023002"/>
    </source>
</evidence>
<evidence type="ECO:0000256" key="2">
    <source>
        <dbReference type="ARBA" id="ARBA00022630"/>
    </source>
</evidence>
<sequence length="384" mass="40915">MAVEHAIISGAGIAGLSAALSLAQSGIRCDVYEKAPQLLEVGAGLQIAPNASRILSTLGVLADLESVWNEPERIDLLSGTSLKRLASVPVGAYARTRWGAPYGVLHRSTLQQALLSAVLREPLCKLHLGTTVDPVAEALPGSGKPELVIGADGVWSRMRSVIPSCPIPAFSGNIAWRFTVPGGNAPSFLDLSAVSAFLGPDAHIVAYPLSEIGGFNVVAITAGNSPGETWDAAPGDIRLDLLLRRFAGWSPDIRKMLEAAHEPRFWPLYQASDGYWHNGVDTVLIGDAAHAMMPFAAQGAAMAIEDAFELAAAVRVPGTVPDALKTFEARRKPRIARARNQAAFNRFAYHATGPVRIARDIVLSLRSPQSLGQSFDWLFGYRAA</sequence>
<proteinExistence type="predicted"/>
<keyword evidence="5" id="KW-0503">Monooxygenase</keyword>
<dbReference type="GO" id="GO:0018658">
    <property type="term" value="F:salicylate 1-monooxygenase activity"/>
    <property type="evidence" value="ECO:0007669"/>
    <property type="project" value="UniProtKB-EC"/>
</dbReference>
<dbReference type="InterPro" id="IPR002938">
    <property type="entry name" value="FAD-bd"/>
</dbReference>
<protein>
    <submittedName>
        <fullName evidence="7">Salicylate hydroxylase</fullName>
        <ecNumber evidence="7">1.14.13.1</ecNumber>
    </submittedName>
</protein>
<comment type="caution">
    <text evidence="7">The sequence shown here is derived from an EMBL/GenBank/DDBJ whole genome shotgun (WGS) entry which is preliminary data.</text>
</comment>
<evidence type="ECO:0000259" key="6">
    <source>
        <dbReference type="Pfam" id="PF01494"/>
    </source>
</evidence>
<dbReference type="PANTHER" id="PTHR13789">
    <property type="entry name" value="MONOOXYGENASE"/>
    <property type="match status" value="1"/>
</dbReference>
<evidence type="ECO:0000256" key="3">
    <source>
        <dbReference type="ARBA" id="ARBA00022827"/>
    </source>
</evidence>
<comment type="cofactor">
    <cofactor evidence="1">
        <name>FAD</name>
        <dbReference type="ChEBI" id="CHEBI:57692"/>
    </cofactor>
</comment>
<keyword evidence="3" id="KW-0274">FAD</keyword>
<dbReference type="PRINTS" id="PR00420">
    <property type="entry name" value="RNGMNOXGNASE"/>
</dbReference>
<keyword evidence="2" id="KW-0285">Flavoprotein</keyword>
<dbReference type="SUPFAM" id="SSF51905">
    <property type="entry name" value="FAD/NAD(P)-binding domain"/>
    <property type="match status" value="1"/>
</dbReference>
<dbReference type="EMBL" id="JACIDU010000003">
    <property type="protein sequence ID" value="MBB4102282.1"/>
    <property type="molecule type" value="Genomic_DNA"/>
</dbReference>
<dbReference type="Proteomes" id="UP000584824">
    <property type="component" value="Unassembled WGS sequence"/>
</dbReference>
<reference evidence="7 8" key="1">
    <citation type="submission" date="2020-08" db="EMBL/GenBank/DDBJ databases">
        <title>Genomic Encyclopedia of Type Strains, Phase IV (KMG-IV): sequencing the most valuable type-strain genomes for metagenomic binning, comparative biology and taxonomic classification.</title>
        <authorList>
            <person name="Goeker M."/>
        </authorList>
    </citation>
    <scope>NUCLEOTIDE SEQUENCE [LARGE SCALE GENOMIC DNA]</scope>
    <source>
        <strain evidence="7 8">DSM 26385</strain>
    </source>
</reference>
<organism evidence="7 8">
    <name type="scientific">Allorhizobium borbori</name>
    <dbReference type="NCBI Taxonomy" id="485907"/>
    <lineage>
        <taxon>Bacteria</taxon>
        <taxon>Pseudomonadati</taxon>
        <taxon>Pseudomonadota</taxon>
        <taxon>Alphaproteobacteria</taxon>
        <taxon>Hyphomicrobiales</taxon>
        <taxon>Rhizobiaceae</taxon>
        <taxon>Rhizobium/Agrobacterium group</taxon>
        <taxon>Allorhizobium</taxon>
    </lineage>
</organism>
<dbReference type="EC" id="1.14.13.1" evidence="7"/>
<gene>
    <name evidence="7" type="ORF">GGQ66_000817</name>
</gene>
<evidence type="ECO:0000313" key="7">
    <source>
        <dbReference type="EMBL" id="MBB4102282.1"/>
    </source>
</evidence>